<evidence type="ECO:0000256" key="3">
    <source>
        <dbReference type="ARBA" id="ARBA00022989"/>
    </source>
</evidence>
<evidence type="ECO:0000313" key="7">
    <source>
        <dbReference type="Proteomes" id="UP000326287"/>
    </source>
</evidence>
<dbReference type="AlphaFoldDB" id="A0A5P9NMG8"/>
<keyword evidence="3 5" id="KW-1133">Transmembrane helix</keyword>
<dbReference type="GO" id="GO:0005385">
    <property type="term" value="F:zinc ion transmembrane transporter activity"/>
    <property type="evidence" value="ECO:0007669"/>
    <property type="project" value="TreeGrafter"/>
</dbReference>
<reference evidence="6 7" key="1">
    <citation type="submission" date="2019-02" db="EMBL/GenBank/DDBJ databases">
        <authorList>
            <person name="Li S.-H."/>
        </authorList>
    </citation>
    <scope>NUCLEOTIDE SEQUENCE [LARGE SCALE GENOMIC DNA]</scope>
    <source>
        <strain evidence="6 7">IMCC14385</strain>
    </source>
</reference>
<keyword evidence="7" id="KW-1185">Reference proteome</keyword>
<dbReference type="EMBL" id="CP036422">
    <property type="protein sequence ID" value="QFU76819.1"/>
    <property type="molecule type" value="Genomic_DNA"/>
</dbReference>
<feature type="transmembrane region" description="Helical" evidence="5">
    <location>
        <begin position="264"/>
        <end position="281"/>
    </location>
</feature>
<gene>
    <name evidence="6" type="ORF">EY643_14825</name>
</gene>
<evidence type="ECO:0000256" key="1">
    <source>
        <dbReference type="ARBA" id="ARBA00004141"/>
    </source>
</evidence>
<evidence type="ECO:0008006" key="8">
    <source>
        <dbReference type="Google" id="ProtNLM"/>
    </source>
</evidence>
<feature type="transmembrane region" description="Helical" evidence="5">
    <location>
        <begin position="46"/>
        <end position="64"/>
    </location>
</feature>
<dbReference type="GO" id="GO:0016020">
    <property type="term" value="C:membrane"/>
    <property type="evidence" value="ECO:0007669"/>
    <property type="project" value="UniProtKB-SubCell"/>
</dbReference>
<proteinExistence type="predicted"/>
<keyword evidence="4 5" id="KW-0472">Membrane</keyword>
<accession>A0A5P9NMG8</accession>
<evidence type="ECO:0000256" key="5">
    <source>
        <dbReference type="SAM" id="Phobius"/>
    </source>
</evidence>
<feature type="transmembrane region" description="Helical" evidence="5">
    <location>
        <begin position="199"/>
        <end position="218"/>
    </location>
</feature>
<sequence>MSGHFPTMTGSPVLLLLFYCFAIACFSLAGGQLPNWVKMTHTRTQLVMSFVSGLMLGVAFYHLLPHSITMEHGDVDRSVWWLMLGLIGMFLMLRMFHFHQHDFSGEEEVHHDHNHHDHNHQNNGVHKLSWVGIALGLGVHTMIDGVALGAVMLGGVSGHAHVTLAGFGVFLAILLHKPLDAMSITTIMEAGGWSLRSRWLANLAFALMCPLGALAFYFGVDLLTGSQDLIVAAALAFSAGAFICIALSDLLPEVHFHSHDRGKLTLVFLLGIVIAYGIGSIEPASLHRG</sequence>
<dbReference type="KEGG" id="halc:EY643_14825"/>
<feature type="transmembrane region" description="Helical" evidence="5">
    <location>
        <begin position="79"/>
        <end position="96"/>
    </location>
</feature>
<organism evidence="6 7">
    <name type="scientific">Halioglobus maricola</name>
    <dbReference type="NCBI Taxonomy" id="2601894"/>
    <lineage>
        <taxon>Bacteria</taxon>
        <taxon>Pseudomonadati</taxon>
        <taxon>Pseudomonadota</taxon>
        <taxon>Gammaproteobacteria</taxon>
        <taxon>Cellvibrionales</taxon>
        <taxon>Halieaceae</taxon>
        <taxon>Halioglobus</taxon>
    </lineage>
</organism>
<feature type="transmembrane region" description="Helical" evidence="5">
    <location>
        <begin position="159"/>
        <end position="179"/>
    </location>
</feature>
<protein>
    <recommendedName>
        <fullName evidence="8">Iron permease</fullName>
    </recommendedName>
</protein>
<keyword evidence="2 5" id="KW-0812">Transmembrane</keyword>
<dbReference type="Proteomes" id="UP000326287">
    <property type="component" value="Chromosome"/>
</dbReference>
<evidence type="ECO:0000313" key="6">
    <source>
        <dbReference type="EMBL" id="QFU76819.1"/>
    </source>
</evidence>
<feature type="transmembrane region" description="Helical" evidence="5">
    <location>
        <begin position="12"/>
        <end position="34"/>
    </location>
</feature>
<dbReference type="PANTHER" id="PTHR11040:SF44">
    <property type="entry name" value="PROTEIN ZNTC-RELATED"/>
    <property type="match status" value="1"/>
</dbReference>
<dbReference type="OrthoDB" id="5739025at2"/>
<comment type="subcellular location">
    <subcellularLocation>
        <location evidence="1">Membrane</location>
        <topology evidence="1">Multi-pass membrane protein</topology>
    </subcellularLocation>
</comment>
<name>A0A5P9NMG8_9GAMM</name>
<dbReference type="InterPro" id="IPR003689">
    <property type="entry name" value="ZIP"/>
</dbReference>
<evidence type="ECO:0000256" key="2">
    <source>
        <dbReference type="ARBA" id="ARBA00022692"/>
    </source>
</evidence>
<dbReference type="PANTHER" id="PTHR11040">
    <property type="entry name" value="ZINC/IRON TRANSPORTER"/>
    <property type="match status" value="1"/>
</dbReference>
<evidence type="ECO:0000256" key="4">
    <source>
        <dbReference type="ARBA" id="ARBA00023136"/>
    </source>
</evidence>
<feature type="transmembrane region" description="Helical" evidence="5">
    <location>
        <begin position="128"/>
        <end position="153"/>
    </location>
</feature>
<dbReference type="Pfam" id="PF02535">
    <property type="entry name" value="Zip"/>
    <property type="match status" value="1"/>
</dbReference>
<feature type="transmembrane region" description="Helical" evidence="5">
    <location>
        <begin position="230"/>
        <end position="252"/>
    </location>
</feature>